<keyword evidence="2" id="KW-1185">Reference proteome</keyword>
<name>A0A8J5JT45_HOMAM</name>
<organism evidence="1 2">
    <name type="scientific">Homarus americanus</name>
    <name type="common">American lobster</name>
    <dbReference type="NCBI Taxonomy" id="6706"/>
    <lineage>
        <taxon>Eukaryota</taxon>
        <taxon>Metazoa</taxon>
        <taxon>Ecdysozoa</taxon>
        <taxon>Arthropoda</taxon>
        <taxon>Crustacea</taxon>
        <taxon>Multicrustacea</taxon>
        <taxon>Malacostraca</taxon>
        <taxon>Eumalacostraca</taxon>
        <taxon>Eucarida</taxon>
        <taxon>Decapoda</taxon>
        <taxon>Pleocyemata</taxon>
        <taxon>Astacidea</taxon>
        <taxon>Nephropoidea</taxon>
        <taxon>Nephropidae</taxon>
        <taxon>Homarus</taxon>
    </lineage>
</organism>
<dbReference type="AlphaFoldDB" id="A0A8J5JT45"/>
<protein>
    <submittedName>
        <fullName evidence="1">Uncharacterized protein</fullName>
    </submittedName>
</protein>
<gene>
    <name evidence="1" type="ORF">Hamer_G023049</name>
</gene>
<accession>A0A8J5JT45</accession>
<comment type="caution">
    <text evidence="1">The sequence shown here is derived from an EMBL/GenBank/DDBJ whole genome shotgun (WGS) entry which is preliminary data.</text>
</comment>
<evidence type="ECO:0000313" key="2">
    <source>
        <dbReference type="Proteomes" id="UP000747542"/>
    </source>
</evidence>
<reference evidence="1" key="1">
    <citation type="journal article" date="2021" name="Sci. Adv.">
        <title>The American lobster genome reveals insights on longevity, neural, and immune adaptations.</title>
        <authorList>
            <person name="Polinski J.M."/>
            <person name="Zimin A.V."/>
            <person name="Clark K.F."/>
            <person name="Kohn A.B."/>
            <person name="Sadowski N."/>
            <person name="Timp W."/>
            <person name="Ptitsyn A."/>
            <person name="Khanna P."/>
            <person name="Romanova D.Y."/>
            <person name="Williams P."/>
            <person name="Greenwood S.J."/>
            <person name="Moroz L.L."/>
            <person name="Walt D.R."/>
            <person name="Bodnar A.G."/>
        </authorList>
    </citation>
    <scope>NUCLEOTIDE SEQUENCE</scope>
    <source>
        <strain evidence="1">GMGI-L3</strain>
    </source>
</reference>
<dbReference type="EMBL" id="JAHLQT010029514">
    <property type="protein sequence ID" value="KAG7161305.1"/>
    <property type="molecule type" value="Genomic_DNA"/>
</dbReference>
<sequence>MKKFMDGFQLHDPFDSEVPELRSLASGLTASEGDGINCDETGKVGLEIQCSMDNPPVSDTTINRGQMVCTLMT</sequence>
<evidence type="ECO:0000313" key="1">
    <source>
        <dbReference type="EMBL" id="KAG7161305.1"/>
    </source>
</evidence>
<dbReference type="Proteomes" id="UP000747542">
    <property type="component" value="Unassembled WGS sequence"/>
</dbReference>
<proteinExistence type="predicted"/>